<dbReference type="EMBL" id="CP004885">
    <property type="protein sequence ID" value="AGX86175.1"/>
    <property type="molecule type" value="Genomic_DNA"/>
</dbReference>
<evidence type="ECO:0000313" key="3">
    <source>
        <dbReference type="Proteomes" id="UP000017184"/>
    </source>
</evidence>
<accession>U5N4J1</accession>
<feature type="compositionally biased region" description="Polar residues" evidence="1">
    <location>
        <begin position="61"/>
        <end position="79"/>
    </location>
</feature>
<gene>
    <name evidence="2" type="ORF">Cenrod_0040</name>
</gene>
<reference evidence="2 3" key="1">
    <citation type="journal article" date="2013" name="Genome Biol.">
        <title>Genomic analysis reveals key aspects of prokaryotic symbiosis in the phototrophic consortium "Chlorochromatium aggregatum".</title>
        <authorList>
            <person name="Liu Z."/>
            <person name="Muller J."/>
            <person name="Li T."/>
            <person name="Alvey R.M."/>
            <person name="Vogl K."/>
            <person name="Frigaard N.U."/>
            <person name="Rockwell N.C."/>
            <person name="Boyd E.S."/>
            <person name="Tomsho L.P."/>
            <person name="Schuster S.C."/>
            <person name="Henke P."/>
            <person name="Rohde M."/>
            <person name="Overmann J."/>
            <person name="Bryant D.A."/>
        </authorList>
    </citation>
    <scope>NUCLEOTIDE SEQUENCE [LARGE SCALE GENOMIC DNA]</scope>
    <source>
        <strain evidence="2">CR</strain>
    </source>
</reference>
<evidence type="ECO:0000313" key="2">
    <source>
        <dbReference type="EMBL" id="AGX86175.1"/>
    </source>
</evidence>
<name>U5N4J1_9BURK</name>
<evidence type="ECO:0000256" key="1">
    <source>
        <dbReference type="SAM" id="MobiDB-lite"/>
    </source>
</evidence>
<sequence length="79" mass="8483">MVVADRDALRQRMDQARAQIESVLQHLPTLPIGVMGTVAEELAGGMTNDRANDKTNEKADASSQNDEPTSSSYLQGIAP</sequence>
<dbReference type="AlphaFoldDB" id="U5N4J1"/>
<dbReference type="KEGG" id="cbx:Cenrod_0040"/>
<feature type="compositionally biased region" description="Basic and acidic residues" evidence="1">
    <location>
        <begin position="50"/>
        <end position="60"/>
    </location>
</feature>
<organism evidence="2 3">
    <name type="scientific">Candidatus Symbiobacter mobilis CR</name>
    <dbReference type="NCBI Taxonomy" id="946483"/>
    <lineage>
        <taxon>Bacteria</taxon>
        <taxon>Pseudomonadati</taxon>
        <taxon>Pseudomonadota</taxon>
        <taxon>Betaproteobacteria</taxon>
        <taxon>Burkholderiales</taxon>
        <taxon>Comamonadaceae</taxon>
    </lineage>
</organism>
<dbReference type="Proteomes" id="UP000017184">
    <property type="component" value="Chromosome"/>
</dbReference>
<feature type="region of interest" description="Disordered" evidence="1">
    <location>
        <begin position="43"/>
        <end position="79"/>
    </location>
</feature>
<proteinExistence type="predicted"/>
<protein>
    <submittedName>
        <fullName evidence="2">Uncharacterized protein</fullName>
    </submittedName>
</protein>
<dbReference type="HOGENOM" id="CLU_2599531_0_0_4"/>
<dbReference type="STRING" id="946483.Cenrod_0040"/>
<keyword evidence="3" id="KW-1185">Reference proteome</keyword>